<evidence type="ECO:0000256" key="8">
    <source>
        <dbReference type="ARBA" id="ARBA00023136"/>
    </source>
</evidence>
<feature type="transmembrane region" description="Helical" evidence="10">
    <location>
        <begin position="319"/>
        <end position="342"/>
    </location>
</feature>
<evidence type="ECO:0000256" key="10">
    <source>
        <dbReference type="SAM" id="Phobius"/>
    </source>
</evidence>
<reference evidence="11" key="1">
    <citation type="submission" date="2020-10" db="EMBL/GenBank/DDBJ databases">
        <authorList>
            <person name="Gilroy R."/>
        </authorList>
    </citation>
    <scope>NUCLEOTIDE SEQUENCE</scope>
    <source>
        <strain evidence="11">CHK181-108</strain>
    </source>
</reference>
<keyword evidence="4" id="KW-0813">Transport</keyword>
<dbReference type="GO" id="GO:0042910">
    <property type="term" value="F:xenobiotic transmembrane transporter activity"/>
    <property type="evidence" value="ECO:0007669"/>
    <property type="project" value="InterPro"/>
</dbReference>
<evidence type="ECO:0000256" key="5">
    <source>
        <dbReference type="ARBA" id="ARBA00022475"/>
    </source>
</evidence>
<comment type="subcellular location">
    <subcellularLocation>
        <location evidence="1">Cell membrane</location>
        <topology evidence="1">Multi-pass membrane protein</topology>
    </subcellularLocation>
</comment>
<dbReference type="GO" id="GO:0005886">
    <property type="term" value="C:plasma membrane"/>
    <property type="evidence" value="ECO:0007669"/>
    <property type="project" value="UniProtKB-SubCell"/>
</dbReference>
<sequence>MDNTELGTGKIGQLVVKLAIPTMLAQLVNLLYNIVDRIYVGRIPEVGSLALAGLGVTFPIIMLVAAFAALAGNGGASRAAIAMGAGDIKKAERILGNSASLLVIFSAVLTVVFLIVKDPILLMFGASENTLPYASEYITIYLIGTVFVQLSLGLNAFITNQGFTKTSMATVCIGAALNIILDPVFIFVFDMGVKGAALATILSQAVSCVWVVAFFRGKRTVLKLRRHNFRLERKTAAAILSLGVSPFIMQLTECLVQLTFNNGMLKYGNDMYVALMSILFSMLQVVWMPISGLSQGVQPIIGYNYGARKLDRVKKAFKLMFMANLGFSLVVVGFVELFPQAFISMFTGDAAIIEIGTPAVRVYMAGMALMGAQSACQNTFIALGEAKISLFLAFLRKIILILPLALILPLIGGLGVWGLFLAEPISDVIAVAVTTTMFAVSSRRLLKE</sequence>
<evidence type="ECO:0000256" key="9">
    <source>
        <dbReference type="ARBA" id="ARBA00023251"/>
    </source>
</evidence>
<evidence type="ECO:0000256" key="3">
    <source>
        <dbReference type="ARBA" id="ARBA00022106"/>
    </source>
</evidence>
<feature type="transmembrane region" description="Helical" evidence="10">
    <location>
        <begin position="47"/>
        <end position="73"/>
    </location>
</feature>
<evidence type="ECO:0000313" key="12">
    <source>
        <dbReference type="Proteomes" id="UP000824165"/>
    </source>
</evidence>
<feature type="transmembrane region" description="Helical" evidence="10">
    <location>
        <begin position="170"/>
        <end position="189"/>
    </location>
</feature>
<accession>A0A9D1H396</accession>
<proteinExistence type="inferred from homology"/>
<feature type="transmembrane region" description="Helical" evidence="10">
    <location>
        <begin position="428"/>
        <end position="446"/>
    </location>
</feature>
<evidence type="ECO:0000256" key="4">
    <source>
        <dbReference type="ARBA" id="ARBA00022448"/>
    </source>
</evidence>
<dbReference type="GO" id="GO:0015297">
    <property type="term" value="F:antiporter activity"/>
    <property type="evidence" value="ECO:0007669"/>
    <property type="project" value="InterPro"/>
</dbReference>
<feature type="transmembrane region" description="Helical" evidence="10">
    <location>
        <begin position="272"/>
        <end position="290"/>
    </location>
</feature>
<dbReference type="InterPro" id="IPR048279">
    <property type="entry name" value="MdtK-like"/>
</dbReference>
<keyword evidence="6 10" id="KW-0812">Transmembrane</keyword>
<keyword evidence="9" id="KW-0046">Antibiotic resistance</keyword>
<protein>
    <recommendedName>
        <fullName evidence="3">Multidrug export protein MepA</fullName>
    </recommendedName>
</protein>
<dbReference type="Pfam" id="PF01554">
    <property type="entry name" value="MatE"/>
    <property type="match status" value="2"/>
</dbReference>
<evidence type="ECO:0000313" key="11">
    <source>
        <dbReference type="EMBL" id="HIT85438.1"/>
    </source>
</evidence>
<dbReference type="PIRSF" id="PIRSF006603">
    <property type="entry name" value="DinF"/>
    <property type="match status" value="1"/>
</dbReference>
<evidence type="ECO:0000256" key="1">
    <source>
        <dbReference type="ARBA" id="ARBA00004651"/>
    </source>
</evidence>
<dbReference type="PANTHER" id="PTHR43823:SF3">
    <property type="entry name" value="MULTIDRUG EXPORT PROTEIN MEPA"/>
    <property type="match status" value="1"/>
</dbReference>
<dbReference type="GO" id="GO:0046677">
    <property type="term" value="P:response to antibiotic"/>
    <property type="evidence" value="ECO:0007669"/>
    <property type="project" value="UniProtKB-KW"/>
</dbReference>
<comment type="similarity">
    <text evidence="2">Belongs to the multi antimicrobial extrusion (MATE) (TC 2.A.66.1) family. MepA subfamily.</text>
</comment>
<dbReference type="NCBIfam" id="TIGR00797">
    <property type="entry name" value="matE"/>
    <property type="match status" value="1"/>
</dbReference>
<dbReference type="Proteomes" id="UP000824165">
    <property type="component" value="Unassembled WGS sequence"/>
</dbReference>
<comment type="caution">
    <text evidence="11">The sequence shown here is derived from an EMBL/GenBank/DDBJ whole genome shotgun (WGS) entry which is preliminary data.</text>
</comment>
<keyword evidence="8 10" id="KW-0472">Membrane</keyword>
<name>A0A9D1H396_9FIRM</name>
<reference evidence="11" key="2">
    <citation type="journal article" date="2021" name="PeerJ">
        <title>Extensive microbial diversity within the chicken gut microbiome revealed by metagenomics and culture.</title>
        <authorList>
            <person name="Gilroy R."/>
            <person name="Ravi A."/>
            <person name="Getino M."/>
            <person name="Pursley I."/>
            <person name="Horton D.L."/>
            <person name="Alikhan N.F."/>
            <person name="Baker D."/>
            <person name="Gharbi K."/>
            <person name="Hall N."/>
            <person name="Watson M."/>
            <person name="Adriaenssens E.M."/>
            <person name="Foster-Nyarko E."/>
            <person name="Jarju S."/>
            <person name="Secka A."/>
            <person name="Antonio M."/>
            <person name="Oren A."/>
            <person name="Chaudhuri R.R."/>
            <person name="La Ragione R."/>
            <person name="Hildebrand F."/>
            <person name="Pallen M.J."/>
        </authorList>
    </citation>
    <scope>NUCLEOTIDE SEQUENCE</scope>
    <source>
        <strain evidence="11">CHK181-108</strain>
    </source>
</reference>
<dbReference type="EMBL" id="DVLU01000059">
    <property type="protein sequence ID" value="HIT85438.1"/>
    <property type="molecule type" value="Genomic_DNA"/>
</dbReference>
<gene>
    <name evidence="11" type="ORF">IAA60_05980</name>
</gene>
<feature type="transmembrane region" description="Helical" evidence="10">
    <location>
        <begin position="398"/>
        <end position="422"/>
    </location>
</feature>
<organism evidence="11 12">
    <name type="scientific">Candidatus Ornithomonoglobus intestinigallinarum</name>
    <dbReference type="NCBI Taxonomy" id="2840894"/>
    <lineage>
        <taxon>Bacteria</taxon>
        <taxon>Bacillati</taxon>
        <taxon>Bacillota</taxon>
        <taxon>Clostridia</taxon>
        <taxon>Candidatus Ornithomonoglobus</taxon>
    </lineage>
</organism>
<dbReference type="InterPro" id="IPR002528">
    <property type="entry name" value="MATE_fam"/>
</dbReference>
<feature type="transmembrane region" description="Helical" evidence="10">
    <location>
        <begin position="236"/>
        <end position="260"/>
    </location>
</feature>
<feature type="transmembrane region" description="Helical" evidence="10">
    <location>
        <begin position="14"/>
        <end position="35"/>
    </location>
</feature>
<feature type="transmembrane region" description="Helical" evidence="10">
    <location>
        <begin position="195"/>
        <end position="215"/>
    </location>
</feature>
<dbReference type="PANTHER" id="PTHR43823">
    <property type="entry name" value="SPORULATION PROTEIN YKVU"/>
    <property type="match status" value="1"/>
</dbReference>
<dbReference type="CDD" id="cd13143">
    <property type="entry name" value="MATE_MepA_like"/>
    <property type="match status" value="1"/>
</dbReference>
<dbReference type="InterPro" id="IPR051327">
    <property type="entry name" value="MATE_MepA_subfamily"/>
</dbReference>
<feature type="transmembrane region" description="Helical" evidence="10">
    <location>
        <begin position="137"/>
        <end position="158"/>
    </location>
</feature>
<keyword evidence="7 10" id="KW-1133">Transmembrane helix</keyword>
<evidence type="ECO:0000256" key="6">
    <source>
        <dbReference type="ARBA" id="ARBA00022692"/>
    </source>
</evidence>
<keyword evidence="5" id="KW-1003">Cell membrane</keyword>
<evidence type="ECO:0000256" key="7">
    <source>
        <dbReference type="ARBA" id="ARBA00022989"/>
    </source>
</evidence>
<feature type="transmembrane region" description="Helical" evidence="10">
    <location>
        <begin position="94"/>
        <end position="117"/>
    </location>
</feature>
<evidence type="ECO:0000256" key="2">
    <source>
        <dbReference type="ARBA" id="ARBA00008417"/>
    </source>
</evidence>
<dbReference type="AlphaFoldDB" id="A0A9D1H396"/>
<dbReference type="InterPro" id="IPR045070">
    <property type="entry name" value="MATE_MepA-like"/>
</dbReference>